<keyword evidence="1" id="KW-0812">Transmembrane</keyword>
<dbReference type="Proteomes" id="UP000187550">
    <property type="component" value="Unassembled WGS sequence"/>
</dbReference>
<dbReference type="Pfam" id="PF07441">
    <property type="entry name" value="BofA"/>
    <property type="match status" value="1"/>
</dbReference>
<accession>A0A1U7PTM4</accession>
<keyword evidence="1" id="KW-1133">Transmembrane helix</keyword>
<dbReference type="OrthoDB" id="2440803at2"/>
<proteinExistence type="predicted"/>
<reference evidence="3" key="1">
    <citation type="submission" date="2017-01" db="EMBL/GenBank/DDBJ databases">
        <authorList>
            <person name="Varghese N."/>
            <person name="Submissions S."/>
        </authorList>
    </citation>
    <scope>NUCLEOTIDE SEQUENCE [LARGE SCALE GENOMIC DNA]</scope>
    <source>
        <strain evidence="3">MNA4</strain>
    </source>
</reference>
<feature type="transmembrane region" description="Helical" evidence="1">
    <location>
        <begin position="66"/>
        <end position="86"/>
    </location>
</feature>
<dbReference type="EMBL" id="FTPL01000007">
    <property type="protein sequence ID" value="SIT93435.1"/>
    <property type="molecule type" value="Genomic_DNA"/>
</dbReference>
<evidence type="ECO:0000313" key="3">
    <source>
        <dbReference type="Proteomes" id="UP000187550"/>
    </source>
</evidence>
<feature type="transmembrane region" description="Helical" evidence="1">
    <location>
        <begin position="35"/>
        <end position="59"/>
    </location>
</feature>
<dbReference type="RefSeq" id="WP_076760193.1">
    <property type="nucleotide sequence ID" value="NZ_FTPL01000007.1"/>
</dbReference>
<organism evidence="2 3">
    <name type="scientific">Edaphobacillus lindanitolerans</name>
    <dbReference type="NCBI Taxonomy" id="550447"/>
    <lineage>
        <taxon>Bacteria</taxon>
        <taxon>Bacillati</taxon>
        <taxon>Bacillota</taxon>
        <taxon>Bacilli</taxon>
        <taxon>Bacillales</taxon>
        <taxon>Bacillaceae</taxon>
        <taxon>Edaphobacillus</taxon>
    </lineage>
</organism>
<dbReference type="InterPro" id="IPR010001">
    <property type="entry name" value="BofA"/>
</dbReference>
<keyword evidence="3" id="KW-1185">Reference proteome</keyword>
<sequence length="87" mass="9295">MKIALGTAAVLFVLLICIRNKRIFYTVAEKLSVFWFRLAASFLILFLLNLGAGLIGFFVPINVASGLLIAILGIPGIASVCALSVLL</sequence>
<name>A0A1U7PTM4_9BACI</name>
<dbReference type="STRING" id="550447.SAMN05428946_3040"/>
<evidence type="ECO:0000256" key="1">
    <source>
        <dbReference type="SAM" id="Phobius"/>
    </source>
</evidence>
<keyword evidence="1" id="KW-0472">Membrane</keyword>
<dbReference type="AlphaFoldDB" id="A0A1U7PTM4"/>
<gene>
    <name evidence="2" type="ORF">SAMN05428946_3040</name>
</gene>
<evidence type="ECO:0000313" key="2">
    <source>
        <dbReference type="EMBL" id="SIT93435.1"/>
    </source>
</evidence>
<protein>
    <submittedName>
        <fullName evidence="2">Inhibitor of the pro-sigma K processing machinery</fullName>
    </submittedName>
</protein>